<keyword evidence="1" id="KW-0614">Plasmid</keyword>
<dbReference type="Gene3D" id="2.40.50.140">
    <property type="entry name" value="Nucleic acid-binding proteins"/>
    <property type="match status" value="1"/>
</dbReference>
<dbReference type="AlphaFoldDB" id="A0A1U9VQ82"/>
<dbReference type="SUPFAM" id="SSF50249">
    <property type="entry name" value="Nucleic acid-binding proteins"/>
    <property type="match status" value="1"/>
</dbReference>
<geneLocation type="plasmid" evidence="1">
    <name>unnamed</name>
</geneLocation>
<evidence type="ECO:0000313" key="2">
    <source>
        <dbReference type="Proteomes" id="UP000189628"/>
    </source>
</evidence>
<evidence type="ECO:0000313" key="1">
    <source>
        <dbReference type="EMBL" id="AQW32842.1"/>
    </source>
</evidence>
<gene>
    <name evidence="1" type="ORF">B0B51_22165</name>
</gene>
<dbReference type="InterPro" id="IPR012340">
    <property type="entry name" value="NA-bd_OB-fold"/>
</dbReference>
<reference evidence="1 2" key="1">
    <citation type="submission" date="2017-02" db="EMBL/GenBank/DDBJ databases">
        <title>Blood Disease Bacterium A2-HR MARDI.</title>
        <authorList>
            <person name="Badrun R."/>
            <person name="Abu Bakar N."/>
            <person name="Laboh R."/>
        </authorList>
    </citation>
    <scope>NUCLEOTIDE SEQUENCE [LARGE SCALE GENOMIC DNA]</scope>
    <source>
        <strain evidence="1 2">A2-HR MARDI</strain>
        <plasmid evidence="2">Plasmid</plasmid>
    </source>
</reference>
<dbReference type="Proteomes" id="UP000189628">
    <property type="component" value="Plasmid unnamed"/>
</dbReference>
<name>A0A1U9VQ82_9RALS</name>
<organism evidence="1 2">
    <name type="scientific">blood disease bacterium A2-HR MARDI</name>
    <dbReference type="NCBI Taxonomy" id="1944648"/>
    <lineage>
        <taxon>Bacteria</taxon>
        <taxon>Pseudomonadati</taxon>
        <taxon>Pseudomonadota</taxon>
        <taxon>Betaproteobacteria</taxon>
        <taxon>Burkholderiales</taxon>
        <taxon>Burkholderiaceae</taxon>
        <taxon>Ralstonia</taxon>
        <taxon>Ralstonia solanacearum species complex</taxon>
    </lineage>
</organism>
<dbReference type="EMBL" id="CP019912">
    <property type="protein sequence ID" value="AQW32842.1"/>
    <property type="molecule type" value="Genomic_DNA"/>
</dbReference>
<proteinExistence type="predicted"/>
<sequence>MASRIEENAYLYEPPTGAATDTEAAPCFIRDSEIQLSGLQRFYEGQRVSFDVVMGPDGELIAVNIKPI</sequence>
<accession>A0A1U9VQ82</accession>
<protein>
    <submittedName>
        <fullName evidence="1">Cold-shock protein</fullName>
    </submittedName>
</protein>